<sequence length="125" mass="13838">MKVAATPVEGAEPFAENFIREAACRARQLQPNNPGHATAEHGEAGHAAEDNDISEHERSELLKSIVHATHTICQWKIEGESCIVVFASFKPTPRMLTAFKRTMLEGVITRRRFPDSRIDDAAIGE</sequence>
<evidence type="ECO:0000313" key="2">
    <source>
        <dbReference type="EMBL" id="KAG9061894.1"/>
    </source>
</evidence>
<feature type="compositionally biased region" description="Basic and acidic residues" evidence="1">
    <location>
        <begin position="38"/>
        <end position="54"/>
    </location>
</feature>
<feature type="region of interest" description="Disordered" evidence="1">
    <location>
        <begin position="29"/>
        <end position="54"/>
    </location>
</feature>
<gene>
    <name evidence="2" type="ORF">KI688_007045</name>
</gene>
<organism evidence="2 3">
    <name type="scientific">Linnemannia hyalina</name>
    <dbReference type="NCBI Taxonomy" id="64524"/>
    <lineage>
        <taxon>Eukaryota</taxon>
        <taxon>Fungi</taxon>
        <taxon>Fungi incertae sedis</taxon>
        <taxon>Mucoromycota</taxon>
        <taxon>Mortierellomycotina</taxon>
        <taxon>Mortierellomycetes</taxon>
        <taxon>Mortierellales</taxon>
        <taxon>Mortierellaceae</taxon>
        <taxon>Linnemannia</taxon>
    </lineage>
</organism>
<accession>A0A9P7XJV0</accession>
<protein>
    <submittedName>
        <fullName evidence="2">Uncharacterized protein</fullName>
    </submittedName>
</protein>
<keyword evidence="3" id="KW-1185">Reference proteome</keyword>
<dbReference type="EMBL" id="JAHRHY010000022">
    <property type="protein sequence ID" value="KAG9061894.1"/>
    <property type="molecule type" value="Genomic_DNA"/>
</dbReference>
<evidence type="ECO:0000256" key="1">
    <source>
        <dbReference type="SAM" id="MobiDB-lite"/>
    </source>
</evidence>
<name>A0A9P7XJV0_9FUNG</name>
<dbReference type="OrthoDB" id="10596262at2759"/>
<dbReference type="Proteomes" id="UP000707451">
    <property type="component" value="Unassembled WGS sequence"/>
</dbReference>
<comment type="caution">
    <text evidence="2">The sequence shown here is derived from an EMBL/GenBank/DDBJ whole genome shotgun (WGS) entry which is preliminary data.</text>
</comment>
<evidence type="ECO:0000313" key="3">
    <source>
        <dbReference type="Proteomes" id="UP000707451"/>
    </source>
</evidence>
<proteinExistence type="predicted"/>
<dbReference type="AlphaFoldDB" id="A0A9P7XJV0"/>
<reference evidence="2" key="1">
    <citation type="submission" date="2021-06" db="EMBL/GenBank/DDBJ databases">
        <title>Genome Sequence of Mortierella hyaline Strain SCG-10, a Cold-Adapted, Nitrate-Reducing Fungus Isolated from Soil in Minnesota, USA.</title>
        <authorList>
            <person name="Aldossari N."/>
        </authorList>
    </citation>
    <scope>NUCLEOTIDE SEQUENCE</scope>
    <source>
        <strain evidence="2">SCG-10</strain>
    </source>
</reference>